<keyword evidence="1" id="KW-0472">Membrane</keyword>
<evidence type="ECO:0000313" key="2">
    <source>
        <dbReference type="EMBL" id="SFJ18646.1"/>
    </source>
</evidence>
<dbReference type="EMBL" id="FORM01000005">
    <property type="protein sequence ID" value="SFJ18646.1"/>
    <property type="molecule type" value="Genomic_DNA"/>
</dbReference>
<accession>A0A1I3PC78</accession>
<keyword evidence="1" id="KW-1133">Transmembrane helix</keyword>
<proteinExistence type="predicted"/>
<protein>
    <submittedName>
        <fullName evidence="2">Uncharacterized protein</fullName>
    </submittedName>
</protein>
<dbReference type="STRING" id="1144750.SAMN05443431_10535"/>
<name>A0A1I3PC78_9FLAO</name>
<reference evidence="3" key="1">
    <citation type="submission" date="2016-10" db="EMBL/GenBank/DDBJ databases">
        <authorList>
            <person name="Varghese N."/>
            <person name="Submissions S."/>
        </authorList>
    </citation>
    <scope>NUCLEOTIDE SEQUENCE [LARGE SCALE GENOMIC DNA]</scope>
    <source>
        <strain evidence="3">DSM 28881</strain>
    </source>
</reference>
<sequence>MISDKSSMAFCIITLSLFFVGGITGFLNNPLYMGITFVAYLMVIVNIVLIKKSDTDDDFFESKIDK</sequence>
<dbReference type="Proteomes" id="UP000199559">
    <property type="component" value="Unassembled WGS sequence"/>
</dbReference>
<feature type="transmembrane region" description="Helical" evidence="1">
    <location>
        <begin position="32"/>
        <end position="50"/>
    </location>
</feature>
<keyword evidence="3" id="KW-1185">Reference proteome</keyword>
<organism evidence="2 3">
    <name type="scientific">Olleya namhaensis</name>
    <dbReference type="NCBI Taxonomy" id="1144750"/>
    <lineage>
        <taxon>Bacteria</taxon>
        <taxon>Pseudomonadati</taxon>
        <taxon>Bacteroidota</taxon>
        <taxon>Flavobacteriia</taxon>
        <taxon>Flavobacteriales</taxon>
        <taxon>Flavobacteriaceae</taxon>
    </lineage>
</organism>
<evidence type="ECO:0000313" key="3">
    <source>
        <dbReference type="Proteomes" id="UP000199559"/>
    </source>
</evidence>
<gene>
    <name evidence="2" type="ORF">SAMN05443431_10535</name>
</gene>
<evidence type="ECO:0000256" key="1">
    <source>
        <dbReference type="SAM" id="Phobius"/>
    </source>
</evidence>
<dbReference type="AlphaFoldDB" id="A0A1I3PC78"/>
<feature type="transmembrane region" description="Helical" evidence="1">
    <location>
        <begin position="7"/>
        <end position="26"/>
    </location>
</feature>
<keyword evidence="1" id="KW-0812">Transmembrane</keyword>